<feature type="transmembrane region" description="Helical" evidence="6">
    <location>
        <begin position="35"/>
        <end position="55"/>
    </location>
</feature>
<dbReference type="Pfam" id="PF13396">
    <property type="entry name" value="PLDc_N"/>
    <property type="match status" value="1"/>
</dbReference>
<reference evidence="8 9" key="1">
    <citation type="submission" date="2018-11" db="EMBL/GenBank/DDBJ databases">
        <authorList>
            <person name="Ye M.-Q."/>
            <person name="Du Z.-J."/>
        </authorList>
    </citation>
    <scope>NUCLEOTIDE SEQUENCE [LARGE SCALE GENOMIC DNA]</scope>
    <source>
        <strain evidence="8 9">U0105</strain>
    </source>
</reference>
<keyword evidence="9" id="KW-1185">Reference proteome</keyword>
<keyword evidence="4 6" id="KW-1133">Transmembrane helix</keyword>
<evidence type="ECO:0000313" key="8">
    <source>
        <dbReference type="EMBL" id="RPJ66070.1"/>
    </source>
</evidence>
<gene>
    <name evidence="8" type="ORF">DRW07_14820</name>
</gene>
<evidence type="ECO:0000256" key="5">
    <source>
        <dbReference type="ARBA" id="ARBA00023136"/>
    </source>
</evidence>
<comment type="subcellular location">
    <subcellularLocation>
        <location evidence="1">Cell membrane</location>
        <topology evidence="1">Multi-pass membrane protein</topology>
    </subcellularLocation>
</comment>
<dbReference type="RefSeq" id="WP_124028700.1">
    <property type="nucleotide sequence ID" value="NZ_JBHRSN010000007.1"/>
</dbReference>
<keyword evidence="2" id="KW-1003">Cell membrane</keyword>
<sequence>MGISFLFSFLILALFWVIPLIMIAKSDRTHGGEKVAWILAVIFISWFAWVFYLLLAPLKQQSNA</sequence>
<dbReference type="GO" id="GO:0005886">
    <property type="term" value="C:plasma membrane"/>
    <property type="evidence" value="ECO:0007669"/>
    <property type="project" value="UniProtKB-SubCell"/>
</dbReference>
<organism evidence="8 9">
    <name type="scientific">Alteromonas sediminis</name>
    <dbReference type="NCBI Taxonomy" id="2259342"/>
    <lineage>
        <taxon>Bacteria</taxon>
        <taxon>Pseudomonadati</taxon>
        <taxon>Pseudomonadota</taxon>
        <taxon>Gammaproteobacteria</taxon>
        <taxon>Alteromonadales</taxon>
        <taxon>Alteromonadaceae</taxon>
        <taxon>Alteromonas/Salinimonas group</taxon>
        <taxon>Alteromonas</taxon>
    </lineage>
</organism>
<name>A0A3N5XZA4_9ALTE</name>
<evidence type="ECO:0000259" key="7">
    <source>
        <dbReference type="Pfam" id="PF13396"/>
    </source>
</evidence>
<evidence type="ECO:0000256" key="3">
    <source>
        <dbReference type="ARBA" id="ARBA00022692"/>
    </source>
</evidence>
<keyword evidence="3 6" id="KW-0812">Transmembrane</keyword>
<dbReference type="AlphaFoldDB" id="A0A3N5XZA4"/>
<comment type="caution">
    <text evidence="8">The sequence shown here is derived from an EMBL/GenBank/DDBJ whole genome shotgun (WGS) entry which is preliminary data.</text>
</comment>
<evidence type="ECO:0000256" key="6">
    <source>
        <dbReference type="SAM" id="Phobius"/>
    </source>
</evidence>
<dbReference type="Proteomes" id="UP000275281">
    <property type="component" value="Unassembled WGS sequence"/>
</dbReference>
<feature type="domain" description="Cardiolipin synthase N-terminal" evidence="7">
    <location>
        <begin position="15"/>
        <end position="55"/>
    </location>
</feature>
<evidence type="ECO:0000313" key="9">
    <source>
        <dbReference type="Proteomes" id="UP000275281"/>
    </source>
</evidence>
<evidence type="ECO:0000256" key="1">
    <source>
        <dbReference type="ARBA" id="ARBA00004651"/>
    </source>
</evidence>
<dbReference type="OrthoDB" id="6388451at2"/>
<dbReference type="InterPro" id="IPR027379">
    <property type="entry name" value="CLS_N"/>
</dbReference>
<protein>
    <recommendedName>
        <fullName evidence="7">Cardiolipin synthase N-terminal domain-containing protein</fullName>
    </recommendedName>
</protein>
<feature type="transmembrane region" description="Helical" evidence="6">
    <location>
        <begin position="6"/>
        <end position="23"/>
    </location>
</feature>
<keyword evidence="5 6" id="KW-0472">Membrane</keyword>
<dbReference type="EMBL" id="RPOK01000004">
    <property type="protein sequence ID" value="RPJ66070.1"/>
    <property type="molecule type" value="Genomic_DNA"/>
</dbReference>
<proteinExistence type="predicted"/>
<evidence type="ECO:0000256" key="2">
    <source>
        <dbReference type="ARBA" id="ARBA00022475"/>
    </source>
</evidence>
<evidence type="ECO:0000256" key="4">
    <source>
        <dbReference type="ARBA" id="ARBA00022989"/>
    </source>
</evidence>
<accession>A0A3N5XZA4</accession>